<reference evidence="2" key="1">
    <citation type="journal article" date="2020" name="mSystems">
        <title>Genome- and Community-Level Interaction Insights into Carbon Utilization and Element Cycling Functions of Hydrothermarchaeota in Hydrothermal Sediment.</title>
        <authorList>
            <person name="Zhou Z."/>
            <person name="Liu Y."/>
            <person name="Xu W."/>
            <person name="Pan J."/>
            <person name="Luo Z.H."/>
            <person name="Li M."/>
        </authorList>
    </citation>
    <scope>NUCLEOTIDE SEQUENCE [LARGE SCALE GENOMIC DNA]</scope>
    <source>
        <strain evidence="2">SpSt-876</strain>
    </source>
</reference>
<gene>
    <name evidence="2" type="ORF">ENW73_00415</name>
</gene>
<evidence type="ECO:0000256" key="1">
    <source>
        <dbReference type="SAM" id="Phobius"/>
    </source>
</evidence>
<keyword evidence="1" id="KW-0472">Membrane</keyword>
<keyword evidence="1" id="KW-0812">Transmembrane</keyword>
<proteinExistence type="predicted"/>
<keyword evidence="1" id="KW-1133">Transmembrane helix</keyword>
<sequence length="60" mass="7069">MYNYLCPNGIADNLLPVWLFLFFFSWFFLSVDFPLKYNSAEQAKIKGKTFALQNKERGIL</sequence>
<organism evidence="2">
    <name type="scientific">candidate division WOR-3 bacterium</name>
    <dbReference type="NCBI Taxonomy" id="2052148"/>
    <lineage>
        <taxon>Bacteria</taxon>
        <taxon>Bacteria division WOR-3</taxon>
    </lineage>
</organism>
<comment type="caution">
    <text evidence="2">The sequence shown here is derived from an EMBL/GenBank/DDBJ whole genome shotgun (WGS) entry which is preliminary data.</text>
</comment>
<name>A0A7C6E9E8_UNCW3</name>
<dbReference type="EMBL" id="DTLI01000016">
    <property type="protein sequence ID" value="HHS51317.1"/>
    <property type="molecule type" value="Genomic_DNA"/>
</dbReference>
<accession>A0A7C6E9E8</accession>
<dbReference type="AlphaFoldDB" id="A0A7C6E9E8"/>
<evidence type="ECO:0000313" key="2">
    <source>
        <dbReference type="EMBL" id="HHS51317.1"/>
    </source>
</evidence>
<feature type="transmembrane region" description="Helical" evidence="1">
    <location>
        <begin position="15"/>
        <end position="35"/>
    </location>
</feature>
<protein>
    <submittedName>
        <fullName evidence="2">Uncharacterized protein</fullName>
    </submittedName>
</protein>